<reference evidence="2 3" key="1">
    <citation type="submission" date="2022-04" db="EMBL/GenBank/DDBJ databases">
        <title>Hymenobacter sp. isolated from the air.</title>
        <authorList>
            <person name="Won M."/>
            <person name="Lee C.-M."/>
            <person name="Woen H.-Y."/>
            <person name="Kwon S.-W."/>
        </authorList>
    </citation>
    <scope>NUCLEOTIDE SEQUENCE [LARGE SCALE GENOMIC DNA]</scope>
    <source>
        <strain evidence="3">5116 S-27</strain>
    </source>
</reference>
<organism evidence="2 3">
    <name type="scientific">Hymenobacter cellulosivorans</name>
    <dbReference type="NCBI Taxonomy" id="2932249"/>
    <lineage>
        <taxon>Bacteria</taxon>
        <taxon>Pseudomonadati</taxon>
        <taxon>Bacteroidota</taxon>
        <taxon>Cytophagia</taxon>
        <taxon>Cytophagales</taxon>
        <taxon>Hymenobacteraceae</taxon>
        <taxon>Hymenobacter</taxon>
    </lineage>
</organism>
<sequence length="590" mass="62791">MPDTSTDLVTYRILTDGQEISSAYIVEALEVYKAVNRISTAFVHIHDGSPSDEDFPISDSATFLPGAAITIQAGYHTEDTTIFQGIIVKHGIEVREGQAPMLVLECRDKALKMTVGRKSQVFADSTDSAAISQIIGTYGLSTAVDSTSTTHASLVQYYCTDWDFIVARAEANGLVVLSEQGKLTVTKPDPSASPVLTLTYGDALLSFALQLDASSQYKSVTSQGWDFKNQQMLEATAATPSAKGPGNVTSPTLADVVSPDVYSLQTSAALDKPSLQSWADALQLKSVLAKVRGTVKFPGTANVKPGSVVQLKGLGARFNGAAYVSEVTHAIADGNWTTEVGLGLDEHWFTERNPDLNNTPAGIVPGVQGLYNAVVTKINADPDNQFRVQVTVPIMQNKTLWARLGLPYASSGNGLYSFPEVSDEVILGFFNNDPQFPVILGSLYSSGRAPGYTPDEKNATKAWTTPNKLTLAFDDEKKVITLKTPGNNQLIISDDAKGITISDQNNNKIELSSSGILLKSAGSIQLKAQTDVQAEASTGNVTLKATQKLSFEGLEVAGTAQTQLKMSGSVSAELSASGQTTVRGAMVMIN</sequence>
<dbReference type="SUPFAM" id="SSF69279">
    <property type="entry name" value="Phage tail proteins"/>
    <property type="match status" value="1"/>
</dbReference>
<dbReference type="Pfam" id="PF04717">
    <property type="entry name" value="Phage_base_V"/>
    <property type="match status" value="1"/>
</dbReference>
<dbReference type="InterPro" id="IPR006531">
    <property type="entry name" value="Gp5/Vgr_OB"/>
</dbReference>
<name>A0ABY4F833_9BACT</name>
<dbReference type="Gene3D" id="3.55.50.10">
    <property type="entry name" value="Baseplate protein-like domains"/>
    <property type="match status" value="1"/>
</dbReference>
<dbReference type="Pfam" id="PF05954">
    <property type="entry name" value="Phage_GPD"/>
    <property type="match status" value="1"/>
</dbReference>
<gene>
    <name evidence="2" type="primary">vgrG</name>
    <name evidence="2" type="ORF">MUN80_20240</name>
</gene>
<dbReference type="Proteomes" id="UP000831785">
    <property type="component" value="Chromosome"/>
</dbReference>
<dbReference type="RefSeq" id="WP_244715728.1">
    <property type="nucleotide sequence ID" value="NZ_CP095049.1"/>
</dbReference>
<proteinExistence type="predicted"/>
<evidence type="ECO:0000313" key="2">
    <source>
        <dbReference type="EMBL" id="UOQ52079.1"/>
    </source>
</evidence>
<dbReference type="SUPFAM" id="SSF69349">
    <property type="entry name" value="Phage fibre proteins"/>
    <property type="match status" value="1"/>
</dbReference>
<dbReference type="InterPro" id="IPR037026">
    <property type="entry name" value="Vgr_OB-fold_dom_sf"/>
</dbReference>
<dbReference type="NCBIfam" id="TIGR01646">
    <property type="entry name" value="vgr_GE"/>
    <property type="match status" value="1"/>
</dbReference>
<dbReference type="EMBL" id="CP095049">
    <property type="protein sequence ID" value="UOQ52079.1"/>
    <property type="molecule type" value="Genomic_DNA"/>
</dbReference>
<dbReference type="SUPFAM" id="SSF69255">
    <property type="entry name" value="gp5 N-terminal domain-like"/>
    <property type="match status" value="1"/>
</dbReference>
<dbReference type="Gene3D" id="4.10.220.110">
    <property type="match status" value="1"/>
</dbReference>
<dbReference type="Gene3D" id="2.30.110.50">
    <property type="match status" value="1"/>
</dbReference>
<evidence type="ECO:0000259" key="1">
    <source>
        <dbReference type="Pfam" id="PF04717"/>
    </source>
</evidence>
<accession>A0ABY4F833</accession>
<feature type="domain" description="Gp5/Type VI secretion system Vgr protein OB-fold" evidence="1">
    <location>
        <begin position="371"/>
        <end position="444"/>
    </location>
</feature>
<keyword evidence="3" id="KW-1185">Reference proteome</keyword>
<evidence type="ECO:0000313" key="3">
    <source>
        <dbReference type="Proteomes" id="UP000831785"/>
    </source>
</evidence>
<protein>
    <submittedName>
        <fullName evidence="2">Type VI secretion system tip protein VgrG</fullName>
    </submittedName>
</protein>
<dbReference type="InterPro" id="IPR006533">
    <property type="entry name" value="T6SS_Vgr_RhsGE"/>
</dbReference>
<dbReference type="Gene3D" id="2.40.50.230">
    <property type="entry name" value="Gp5 N-terminal domain"/>
    <property type="match status" value="1"/>
</dbReference>